<evidence type="ECO:0000313" key="2">
    <source>
        <dbReference type="Proteomes" id="UP000265520"/>
    </source>
</evidence>
<dbReference type="Proteomes" id="UP000265520">
    <property type="component" value="Unassembled WGS sequence"/>
</dbReference>
<protein>
    <submittedName>
        <fullName evidence="1">Pentatricopeptide repeat-containing protein</fullName>
    </submittedName>
</protein>
<keyword evidence="2" id="KW-1185">Reference proteome</keyword>
<evidence type="ECO:0000313" key="1">
    <source>
        <dbReference type="EMBL" id="MCH93643.1"/>
    </source>
</evidence>
<dbReference type="AlphaFoldDB" id="A0A392N230"/>
<reference evidence="1 2" key="1">
    <citation type="journal article" date="2018" name="Front. Plant Sci.">
        <title>Red Clover (Trifolium pratense) and Zigzag Clover (T. medium) - A Picture of Genomic Similarities and Differences.</title>
        <authorList>
            <person name="Dluhosova J."/>
            <person name="Istvanek J."/>
            <person name="Nedelnik J."/>
            <person name="Repkova J."/>
        </authorList>
    </citation>
    <scope>NUCLEOTIDE SEQUENCE [LARGE SCALE GENOMIC DNA]</scope>
    <source>
        <strain evidence="2">cv. 10/8</strain>
        <tissue evidence="1">Leaf</tissue>
    </source>
</reference>
<sequence>MASGWWRNMSLLGGSVDASSDWFSEEVTRMVGNGLRISFWFDSWAEETPLRIQFQRLFQDLARVLVQWGRWVVGLMVNGSPISVADNSWRWRHDPSGLFSVKSADLVIRQSISDEVFISEEELRSKSVDHLFVSCNQISLVWYAILCWLGVEWVSPRGNLGLFEVFLGMSFSRKNRLGWLLIWQAIAWTIWNSRNDVLFSEGTFSAECLVDRVKLLSWKWFL</sequence>
<proteinExistence type="predicted"/>
<organism evidence="1 2">
    <name type="scientific">Trifolium medium</name>
    <dbReference type="NCBI Taxonomy" id="97028"/>
    <lineage>
        <taxon>Eukaryota</taxon>
        <taxon>Viridiplantae</taxon>
        <taxon>Streptophyta</taxon>
        <taxon>Embryophyta</taxon>
        <taxon>Tracheophyta</taxon>
        <taxon>Spermatophyta</taxon>
        <taxon>Magnoliopsida</taxon>
        <taxon>eudicotyledons</taxon>
        <taxon>Gunneridae</taxon>
        <taxon>Pentapetalae</taxon>
        <taxon>rosids</taxon>
        <taxon>fabids</taxon>
        <taxon>Fabales</taxon>
        <taxon>Fabaceae</taxon>
        <taxon>Papilionoideae</taxon>
        <taxon>50 kb inversion clade</taxon>
        <taxon>NPAAA clade</taxon>
        <taxon>Hologalegina</taxon>
        <taxon>IRL clade</taxon>
        <taxon>Trifolieae</taxon>
        <taxon>Trifolium</taxon>
    </lineage>
</organism>
<dbReference type="PANTHER" id="PTHR36617">
    <property type="entry name" value="PROTEIN, PUTATIVE-RELATED"/>
    <property type="match status" value="1"/>
</dbReference>
<dbReference type="EMBL" id="LXQA010025441">
    <property type="protein sequence ID" value="MCH93643.1"/>
    <property type="molecule type" value="Genomic_DNA"/>
</dbReference>
<dbReference type="PANTHER" id="PTHR36617:SF5">
    <property type="entry name" value="OS05G0421675 PROTEIN"/>
    <property type="match status" value="1"/>
</dbReference>
<comment type="caution">
    <text evidence="1">The sequence shown here is derived from an EMBL/GenBank/DDBJ whole genome shotgun (WGS) entry which is preliminary data.</text>
</comment>
<name>A0A392N230_9FABA</name>
<accession>A0A392N230</accession>